<dbReference type="InterPro" id="IPR040378">
    <property type="entry name" value="BASL"/>
</dbReference>
<dbReference type="GO" id="GO:0009786">
    <property type="term" value="P:regulation of asymmetric cell division"/>
    <property type="evidence" value="ECO:0007669"/>
    <property type="project" value="InterPro"/>
</dbReference>
<evidence type="ECO:0000256" key="1">
    <source>
        <dbReference type="SAM" id="MobiDB-lite"/>
    </source>
</evidence>
<comment type="caution">
    <text evidence="2">The sequence shown here is derived from an EMBL/GenBank/DDBJ whole genome shotgun (WGS) entry which is preliminary data.</text>
</comment>
<gene>
    <name evidence="2" type="ORF">Ahy_A10g047917</name>
</gene>
<reference evidence="2 3" key="1">
    <citation type="submission" date="2019-01" db="EMBL/GenBank/DDBJ databases">
        <title>Sequencing of cultivated peanut Arachis hypogaea provides insights into genome evolution and oil improvement.</title>
        <authorList>
            <person name="Chen X."/>
        </authorList>
    </citation>
    <scope>NUCLEOTIDE SEQUENCE [LARGE SCALE GENOMIC DNA]</scope>
    <source>
        <strain evidence="3">cv. Fuhuasheng</strain>
        <tissue evidence="2">Leaves</tissue>
    </source>
</reference>
<evidence type="ECO:0000313" key="2">
    <source>
        <dbReference type="EMBL" id="RYR33338.1"/>
    </source>
</evidence>
<evidence type="ECO:0000313" key="3">
    <source>
        <dbReference type="Proteomes" id="UP000289738"/>
    </source>
</evidence>
<organism evidence="2 3">
    <name type="scientific">Arachis hypogaea</name>
    <name type="common">Peanut</name>
    <dbReference type="NCBI Taxonomy" id="3818"/>
    <lineage>
        <taxon>Eukaryota</taxon>
        <taxon>Viridiplantae</taxon>
        <taxon>Streptophyta</taxon>
        <taxon>Embryophyta</taxon>
        <taxon>Tracheophyta</taxon>
        <taxon>Spermatophyta</taxon>
        <taxon>Magnoliopsida</taxon>
        <taxon>eudicotyledons</taxon>
        <taxon>Gunneridae</taxon>
        <taxon>Pentapetalae</taxon>
        <taxon>rosids</taxon>
        <taxon>fabids</taxon>
        <taxon>Fabales</taxon>
        <taxon>Fabaceae</taxon>
        <taxon>Papilionoideae</taxon>
        <taxon>50 kb inversion clade</taxon>
        <taxon>dalbergioids sensu lato</taxon>
        <taxon>Dalbergieae</taxon>
        <taxon>Pterocarpus clade</taxon>
        <taxon>Arachis</taxon>
    </lineage>
</organism>
<dbReference type="EMBL" id="SDMP01000010">
    <property type="protein sequence ID" value="RYR33338.1"/>
    <property type="molecule type" value="Genomic_DNA"/>
</dbReference>
<dbReference type="Proteomes" id="UP000289738">
    <property type="component" value="Chromosome A10"/>
</dbReference>
<keyword evidence="3" id="KW-1185">Reference proteome</keyword>
<dbReference type="AlphaFoldDB" id="A0A445B3V4"/>
<sequence length="319" mass="36816">MRNLKIRSNSQPHSFIYEDPRIEEQRKILQQRVHGNRFVIREVPIQGLFNGEKFGTNNNDNNVMMDYDIPEFVVFIQEDLQQFVKDIGVDRVVTPEQNYCDLDHSHNNNDNICRIKSRSDPNLVRTMKRMSTISDGSECDFKHTSTKKRTSQTLEEIFRNDAEFSRPFKNWQLNSQLGTNVNKNKYSNNRVKHPNQCSCPYLSQFTNTTTMPPPIIIGSQIDDFPHQEVSSHAPSPLSVPILSSTTTTNSGSEASMSSINAPRHHHQSNDSISSTHSFAFPILPAEWSGSPVRMAEGEKRKSRFRQWWKIFVFPCFKCF</sequence>
<feature type="compositionally biased region" description="Polar residues" evidence="1">
    <location>
        <begin position="241"/>
        <end position="260"/>
    </location>
</feature>
<name>A0A445B3V4_ARAHY</name>
<dbReference type="PANTHER" id="PTHR33914:SF18">
    <property type="entry name" value="DUF688 FAMILY PROTEIN"/>
    <property type="match status" value="1"/>
</dbReference>
<accession>A0A445B3V4</accession>
<dbReference type="PANTHER" id="PTHR33914">
    <property type="entry name" value="18S PRE-RIBOSOMAL ASSEMBLY PROTEIN GAR2-LIKE PROTEIN"/>
    <property type="match status" value="1"/>
</dbReference>
<proteinExistence type="predicted"/>
<protein>
    <submittedName>
        <fullName evidence="2">Uncharacterized protein</fullName>
    </submittedName>
</protein>
<dbReference type="OrthoDB" id="1300198at2759"/>
<feature type="region of interest" description="Disordered" evidence="1">
    <location>
        <begin position="227"/>
        <end position="273"/>
    </location>
</feature>